<accession>A0A3P7P8K9</accession>
<keyword evidence="3 4" id="KW-0648">Protein biosynthesis</keyword>
<feature type="domain" description="Translation elongation factor EFTs/EF1B dimerisation" evidence="5">
    <location>
        <begin position="99"/>
        <end position="301"/>
    </location>
</feature>
<dbReference type="HAMAP" id="MF_00050">
    <property type="entry name" value="EF_Ts"/>
    <property type="match status" value="1"/>
</dbReference>
<dbReference type="GO" id="GO:0003746">
    <property type="term" value="F:translation elongation factor activity"/>
    <property type="evidence" value="ECO:0007669"/>
    <property type="project" value="UniProtKB-UniRule"/>
</dbReference>
<dbReference type="EMBL" id="UYYG01000040">
    <property type="protein sequence ID" value="VDN52004.1"/>
    <property type="molecule type" value="Genomic_DNA"/>
</dbReference>
<keyword evidence="2 4" id="KW-0251">Elongation factor</keyword>
<dbReference type="GO" id="GO:0005739">
    <property type="term" value="C:mitochondrion"/>
    <property type="evidence" value="ECO:0007669"/>
    <property type="project" value="UniProtKB-SubCell"/>
</dbReference>
<protein>
    <recommendedName>
        <fullName evidence="4">Elongation factor Ts, mitochondrial</fullName>
        <shortName evidence="4">EF-Ts</shortName>
        <shortName evidence="4">EF-TsMt</shortName>
    </recommendedName>
</protein>
<dbReference type="OrthoDB" id="277235at2759"/>
<dbReference type="Pfam" id="PF00889">
    <property type="entry name" value="EF_TS"/>
    <property type="match status" value="1"/>
</dbReference>
<dbReference type="InterPro" id="IPR001816">
    <property type="entry name" value="Transl_elong_EFTs/EF1B"/>
</dbReference>
<dbReference type="PANTHER" id="PTHR11741:SF0">
    <property type="entry name" value="ELONGATION FACTOR TS, MITOCHONDRIAL"/>
    <property type="match status" value="1"/>
</dbReference>
<dbReference type="GO" id="GO:0070125">
    <property type="term" value="P:mitochondrial translational elongation"/>
    <property type="evidence" value="ECO:0007669"/>
    <property type="project" value="TreeGrafter"/>
</dbReference>
<comment type="subcellular location">
    <subcellularLocation>
        <location evidence="4">Mitochondrion</location>
    </subcellularLocation>
</comment>
<evidence type="ECO:0000256" key="3">
    <source>
        <dbReference type="ARBA" id="ARBA00022917"/>
    </source>
</evidence>
<evidence type="ECO:0000313" key="6">
    <source>
        <dbReference type="EMBL" id="VDN52004.1"/>
    </source>
</evidence>
<dbReference type="InterPro" id="IPR018101">
    <property type="entry name" value="Transl_elong_Ts_CS"/>
</dbReference>
<dbReference type="PANTHER" id="PTHR11741">
    <property type="entry name" value="ELONGATION FACTOR TS"/>
    <property type="match status" value="1"/>
</dbReference>
<gene>
    <name evidence="6" type="ORF">DME_LOCUS1977</name>
</gene>
<evidence type="ECO:0000259" key="5">
    <source>
        <dbReference type="Pfam" id="PF00889"/>
    </source>
</evidence>
<comment type="function">
    <text evidence="4">Associates with the EF-Tu.GDP complex and induces the exchange of GDP to GTP. It remains bound to the aminoacyl-tRNA.EF-Tu.GTP complex up to the GTP hydrolysis stage on the ribosome.</text>
</comment>
<dbReference type="InterPro" id="IPR009060">
    <property type="entry name" value="UBA-like_sf"/>
</dbReference>
<dbReference type="Pfam" id="PF25025">
    <property type="entry name" value="EF-Ts_N"/>
    <property type="match status" value="1"/>
</dbReference>
<evidence type="ECO:0000256" key="1">
    <source>
        <dbReference type="ARBA" id="ARBA00005532"/>
    </source>
</evidence>
<reference evidence="6 7" key="1">
    <citation type="submission" date="2018-11" db="EMBL/GenBank/DDBJ databases">
        <authorList>
            <consortium name="Pathogen Informatics"/>
        </authorList>
    </citation>
    <scope>NUCLEOTIDE SEQUENCE [LARGE SCALE GENOMIC DNA]</scope>
</reference>
<evidence type="ECO:0000256" key="2">
    <source>
        <dbReference type="ARBA" id="ARBA00022768"/>
    </source>
</evidence>
<dbReference type="Gene3D" id="3.30.479.20">
    <property type="entry name" value="Elongation factor Ts, dimerisation domain"/>
    <property type="match status" value="3"/>
</dbReference>
<sequence length="302" mass="34645">MFENNSIKYISSTSRQRSMHSRYIWKLLKFALKTLRKRTGYSYVNCRKALLEFGANRLEDAEKWLHNLAVKEGWMKATKLSDRKAINGLISIAIEDNKAVLVEVNCETDFVARSEIFKSLESFVLPERLLPIKIELDKLYSENKKMTINDLLANTVGKIGENIVLKKVYGIVADPDIMLSGYTHPKEGTKEVNMGRFASIVGLRRFAPGDFPLKTIGEQICQHIVGMKYVYLFSLHFFRREKQEASQASHLEEIDTTTQLDEKETSLLRQSFMLCPSQSVYEYVNSHGAKIIDFVRAELGEE</sequence>
<name>A0A3P7P8K9_DRAME</name>
<organism evidence="6 7">
    <name type="scientific">Dracunculus medinensis</name>
    <name type="common">Guinea worm</name>
    <dbReference type="NCBI Taxonomy" id="318479"/>
    <lineage>
        <taxon>Eukaryota</taxon>
        <taxon>Metazoa</taxon>
        <taxon>Ecdysozoa</taxon>
        <taxon>Nematoda</taxon>
        <taxon>Chromadorea</taxon>
        <taxon>Rhabditida</taxon>
        <taxon>Spirurina</taxon>
        <taxon>Dracunculoidea</taxon>
        <taxon>Dracunculidae</taxon>
        <taxon>Dracunculus</taxon>
    </lineage>
</organism>
<comment type="similarity">
    <text evidence="1 4">Belongs to the EF-Ts family.</text>
</comment>
<dbReference type="Proteomes" id="UP000274756">
    <property type="component" value="Unassembled WGS sequence"/>
</dbReference>
<dbReference type="Gene3D" id="1.10.8.10">
    <property type="entry name" value="DNA helicase RuvA subunit, C-terminal domain"/>
    <property type="match status" value="1"/>
</dbReference>
<dbReference type="InterPro" id="IPR014039">
    <property type="entry name" value="Transl_elong_EFTs/EF1B_dimer"/>
</dbReference>
<keyword evidence="7" id="KW-1185">Reference proteome</keyword>
<evidence type="ECO:0000313" key="7">
    <source>
        <dbReference type="Proteomes" id="UP000274756"/>
    </source>
</evidence>
<dbReference type="SUPFAM" id="SSF54713">
    <property type="entry name" value="Elongation factor Ts (EF-Ts), dimerisation domain"/>
    <property type="match status" value="1"/>
</dbReference>
<keyword evidence="4" id="KW-0496">Mitochondrion</keyword>
<dbReference type="InterPro" id="IPR036402">
    <property type="entry name" value="EF-Ts_dimer_sf"/>
</dbReference>
<evidence type="ECO:0000256" key="4">
    <source>
        <dbReference type="HAMAP-Rule" id="MF_03135"/>
    </source>
</evidence>
<dbReference type="SUPFAM" id="SSF46934">
    <property type="entry name" value="UBA-like"/>
    <property type="match status" value="1"/>
</dbReference>
<dbReference type="PROSITE" id="PS01127">
    <property type="entry name" value="EF_TS_2"/>
    <property type="match status" value="1"/>
</dbReference>
<dbReference type="AlphaFoldDB" id="A0A3P7P8K9"/>
<dbReference type="STRING" id="318479.A0A3P7P8K9"/>
<proteinExistence type="inferred from homology"/>